<sequence length="32" mass="4050">MGANKEKHFLINKDLQHWSWRPDLRFFLKVFF</sequence>
<organism evidence="1">
    <name type="scientific">Anguilla anguilla</name>
    <name type="common">European freshwater eel</name>
    <name type="synonym">Muraena anguilla</name>
    <dbReference type="NCBI Taxonomy" id="7936"/>
    <lineage>
        <taxon>Eukaryota</taxon>
        <taxon>Metazoa</taxon>
        <taxon>Chordata</taxon>
        <taxon>Craniata</taxon>
        <taxon>Vertebrata</taxon>
        <taxon>Euteleostomi</taxon>
        <taxon>Actinopterygii</taxon>
        <taxon>Neopterygii</taxon>
        <taxon>Teleostei</taxon>
        <taxon>Anguilliformes</taxon>
        <taxon>Anguillidae</taxon>
        <taxon>Anguilla</taxon>
    </lineage>
</organism>
<reference evidence="1" key="1">
    <citation type="submission" date="2014-11" db="EMBL/GenBank/DDBJ databases">
        <authorList>
            <person name="Amaro Gonzalez C."/>
        </authorList>
    </citation>
    <scope>NUCLEOTIDE SEQUENCE</scope>
</reference>
<protein>
    <submittedName>
        <fullName evidence="1">Uncharacterized protein</fullName>
    </submittedName>
</protein>
<name>A0A0E9WKJ1_ANGAN</name>
<proteinExistence type="predicted"/>
<evidence type="ECO:0000313" key="1">
    <source>
        <dbReference type="EMBL" id="JAH90003.1"/>
    </source>
</evidence>
<dbReference type="EMBL" id="GBXM01018574">
    <property type="protein sequence ID" value="JAH90003.1"/>
    <property type="molecule type" value="Transcribed_RNA"/>
</dbReference>
<dbReference type="AlphaFoldDB" id="A0A0E9WKJ1"/>
<accession>A0A0E9WKJ1</accession>
<reference evidence="1" key="2">
    <citation type="journal article" date="2015" name="Fish Shellfish Immunol.">
        <title>Early steps in the European eel (Anguilla anguilla)-Vibrio vulnificus interaction in the gills: Role of the RtxA13 toxin.</title>
        <authorList>
            <person name="Callol A."/>
            <person name="Pajuelo D."/>
            <person name="Ebbesson L."/>
            <person name="Teles M."/>
            <person name="MacKenzie S."/>
            <person name="Amaro C."/>
        </authorList>
    </citation>
    <scope>NUCLEOTIDE SEQUENCE</scope>
</reference>